<evidence type="ECO:0000313" key="4">
    <source>
        <dbReference type="Proteomes" id="UP000254777"/>
    </source>
</evidence>
<organism evidence="3 4">
    <name type="scientific">Peptoniphilus indolicus</name>
    <dbReference type="NCBI Taxonomy" id="33030"/>
    <lineage>
        <taxon>Bacteria</taxon>
        <taxon>Bacillati</taxon>
        <taxon>Bacillota</taxon>
        <taxon>Tissierellia</taxon>
        <taxon>Tissierellales</taxon>
        <taxon>Peptoniphilaceae</taxon>
        <taxon>Peptoniphilus</taxon>
    </lineage>
</organism>
<reference evidence="3 4" key="1">
    <citation type="submission" date="2018-06" db="EMBL/GenBank/DDBJ databases">
        <authorList>
            <consortium name="Pathogen Informatics"/>
            <person name="Doyle S."/>
        </authorList>
    </citation>
    <scope>NUCLEOTIDE SEQUENCE [LARGE SCALE GENOMIC DNA]</scope>
    <source>
        <strain evidence="3 4">NCTC11088</strain>
    </source>
</reference>
<evidence type="ECO:0000259" key="2">
    <source>
        <dbReference type="Pfam" id="PF13439"/>
    </source>
</evidence>
<feature type="domain" description="Glycosyl transferase family 1" evidence="1">
    <location>
        <begin position="158"/>
        <end position="297"/>
    </location>
</feature>
<dbReference type="SUPFAM" id="SSF53756">
    <property type="entry name" value="UDP-Glycosyltransferase/glycogen phosphorylase"/>
    <property type="match status" value="1"/>
</dbReference>
<sequence>MNVLLYKEDYDVVKDSGVGKAIKHQEKALSEAGINYTTDIKDNYDIVHINTVFPKSYIFTKKCKKKGIPVVYHAHSTEEDFKNSFMFSNQLAPFFKKWLIKCYNNSDLILTPTEYSKELLQKYNLKSPIEVISNGIDLNFWKAKPSDRSVFDEQYNTLGKKVIVSVGLYIKRKGILDFVELAKRMPEYEFIWFGYTDPKLLPQEVRQAVNVKLPNLKFPGYVSSEELRLAYSASDLYFFPTYEETEGIVLLEALATGTNVLVRSIDIYSSLKDGEQVYKASSVDEFEVKIRGILTGELPNISKAGYKFVEDKDIIEIGRKLGKLYEEALSVRS</sequence>
<accession>A0A379DAH7</accession>
<dbReference type="RefSeq" id="WP_004820717.1">
    <property type="nucleotide sequence ID" value="NZ_UGTH01000001.1"/>
</dbReference>
<dbReference type="AlphaFoldDB" id="A0A379DAH7"/>
<evidence type="ECO:0000259" key="1">
    <source>
        <dbReference type="Pfam" id="PF00534"/>
    </source>
</evidence>
<keyword evidence="3" id="KW-0328">Glycosyltransferase</keyword>
<name>A0A379DAH7_9FIRM</name>
<dbReference type="EMBL" id="UGTH01000001">
    <property type="protein sequence ID" value="SUB75016.1"/>
    <property type="molecule type" value="Genomic_DNA"/>
</dbReference>
<gene>
    <name evidence="3" type="primary">pimA</name>
    <name evidence="3" type="ORF">NCTC11088_00778</name>
</gene>
<dbReference type="Proteomes" id="UP000254777">
    <property type="component" value="Unassembled WGS sequence"/>
</dbReference>
<keyword evidence="3" id="KW-0808">Transferase</keyword>
<dbReference type="Gene3D" id="3.40.50.2000">
    <property type="entry name" value="Glycogen Phosphorylase B"/>
    <property type="match status" value="2"/>
</dbReference>
<dbReference type="Pfam" id="PF13439">
    <property type="entry name" value="Glyco_transf_4"/>
    <property type="match status" value="1"/>
</dbReference>
<dbReference type="PANTHER" id="PTHR45947:SF3">
    <property type="entry name" value="SULFOQUINOVOSYL TRANSFERASE SQD2"/>
    <property type="match status" value="1"/>
</dbReference>
<dbReference type="EC" id="2.4.1.345" evidence="3"/>
<dbReference type="InterPro" id="IPR050194">
    <property type="entry name" value="Glycosyltransferase_grp1"/>
</dbReference>
<dbReference type="InterPro" id="IPR028098">
    <property type="entry name" value="Glyco_trans_4-like_N"/>
</dbReference>
<dbReference type="InterPro" id="IPR001296">
    <property type="entry name" value="Glyco_trans_1"/>
</dbReference>
<dbReference type="PANTHER" id="PTHR45947">
    <property type="entry name" value="SULFOQUINOVOSYL TRANSFERASE SQD2"/>
    <property type="match status" value="1"/>
</dbReference>
<protein>
    <submittedName>
        <fullName evidence="3">GDP-mannose-dependent alpha-(1-2)-phosphatidylinositol mannosyltransferase</fullName>
        <ecNumber evidence="3">2.4.1.345</ecNumber>
    </submittedName>
</protein>
<feature type="domain" description="Glycosyltransferase subfamily 4-like N-terminal" evidence="2">
    <location>
        <begin position="42"/>
        <end position="139"/>
    </location>
</feature>
<proteinExistence type="predicted"/>
<evidence type="ECO:0000313" key="3">
    <source>
        <dbReference type="EMBL" id="SUB75016.1"/>
    </source>
</evidence>
<dbReference type="Pfam" id="PF00534">
    <property type="entry name" value="Glycos_transf_1"/>
    <property type="match status" value="1"/>
</dbReference>
<dbReference type="GO" id="GO:0043750">
    <property type="term" value="F:phosphatidylinositol alpha-mannosyltransferase activity"/>
    <property type="evidence" value="ECO:0007669"/>
    <property type="project" value="UniProtKB-EC"/>
</dbReference>